<keyword evidence="7" id="KW-1185">Reference proteome</keyword>
<protein>
    <recommendedName>
        <fullName evidence="5">Centrosomin N-terminal motif 1 domain-containing protein</fullName>
    </recommendedName>
</protein>
<dbReference type="AlphaFoldDB" id="A0A507CNV2"/>
<proteinExistence type="predicted"/>
<evidence type="ECO:0000256" key="3">
    <source>
        <dbReference type="SAM" id="Coils"/>
    </source>
</evidence>
<comment type="caution">
    <text evidence="6">The sequence shown here is derived from an EMBL/GenBank/DDBJ whole genome shotgun (WGS) entry which is preliminary data.</text>
</comment>
<evidence type="ECO:0000256" key="1">
    <source>
        <dbReference type="ARBA" id="ARBA00004496"/>
    </source>
</evidence>
<gene>
    <name evidence="6" type="ORF">SeMB42_g05869</name>
</gene>
<reference evidence="6 7" key="1">
    <citation type="journal article" date="2019" name="Sci. Rep.">
        <title>Comparative genomics of chytrid fungi reveal insights into the obligate biotrophic and pathogenic lifestyle of Synchytrium endobioticum.</title>
        <authorList>
            <person name="van de Vossenberg B.T.L.H."/>
            <person name="Warris S."/>
            <person name="Nguyen H.D.T."/>
            <person name="van Gent-Pelzer M.P.E."/>
            <person name="Joly D.L."/>
            <person name="van de Geest H.C."/>
            <person name="Bonants P.J.M."/>
            <person name="Smith D.S."/>
            <person name="Levesque C.A."/>
            <person name="van der Lee T.A.J."/>
        </authorList>
    </citation>
    <scope>NUCLEOTIDE SEQUENCE [LARGE SCALE GENOMIC DNA]</scope>
    <source>
        <strain evidence="6 7">MB42</strain>
    </source>
</reference>
<dbReference type="EMBL" id="QEAN01000300">
    <property type="protein sequence ID" value="TPX40804.1"/>
    <property type="molecule type" value="Genomic_DNA"/>
</dbReference>
<feature type="coiled-coil region" evidence="3">
    <location>
        <begin position="173"/>
        <end position="242"/>
    </location>
</feature>
<keyword evidence="3" id="KW-0175">Coiled coil</keyword>
<dbReference type="Proteomes" id="UP000317494">
    <property type="component" value="Unassembled WGS sequence"/>
</dbReference>
<feature type="region of interest" description="Disordered" evidence="4">
    <location>
        <begin position="20"/>
        <end position="78"/>
    </location>
</feature>
<evidence type="ECO:0000259" key="5">
    <source>
        <dbReference type="Pfam" id="PF07989"/>
    </source>
</evidence>
<evidence type="ECO:0000313" key="6">
    <source>
        <dbReference type="EMBL" id="TPX40804.1"/>
    </source>
</evidence>
<comment type="subcellular location">
    <subcellularLocation>
        <location evidence="1">Cytoplasm</location>
    </subcellularLocation>
</comment>
<feature type="domain" description="Centrosomin N-terminal motif 1" evidence="5">
    <location>
        <begin position="136"/>
        <end position="195"/>
    </location>
</feature>
<feature type="compositionally biased region" description="Low complexity" evidence="4">
    <location>
        <begin position="20"/>
        <end position="34"/>
    </location>
</feature>
<dbReference type="InterPro" id="IPR012943">
    <property type="entry name" value="Cnn_1N"/>
</dbReference>
<evidence type="ECO:0000313" key="7">
    <source>
        <dbReference type="Proteomes" id="UP000317494"/>
    </source>
</evidence>
<dbReference type="VEuPathDB" id="FungiDB:SeMB42_g05869"/>
<sequence length="639" mass="73467">MQNEEYLLTSYPPIEMTTIARSAGSSRQSACSSTSPPPKRPNRRWAHVKARVNTKGPSPKKYASIIPNPPEAEANAPETKANGPWPIAALTEPTGFDEAAFQLRMSRLELPELLPEGDEDSVEYLPPTNDYGAEREYIAKLDMENFDLKFRLYFLKEAMDKISPDDRILAIENAHLNTEITSLKAELDHYRKQMKLFDEQKSQFHQRSVSKDKEVYTVRAELQATQQALKETDDRREDVERYSRDVRAHNQHLQYQIRVLKESRDNNPGSREEENKLKSELELYRSCMTDVTGLVDQLRIDIVAERAEKQQSRADLDTALTELDQQKSALLDMSSRMTEQDSQLSNLQNESLTIKDEADSLRKEAACLKEAAVKKDDALRRATDMLNDINRQRDADYHALEAMRKEAKGNQGELGIQNRQLKQELASEKQNNNSLTAQVELLRAKNSNGVSSACLEVESLKIQAARLNERTIAHRQAVNELYERWGIEQAELKEDIALLKEERAHDIQDNEVLRSQVEDLQRLYDESEFRGQELEARQRELPAAHNEIRELKWKHGGSASVFSMDDRRKFSKLNENVRQDFCAKSKLADETAEKLRIAQSQLATTEYECNKYKRALRYREAAIRQATKILESNLQELAR</sequence>
<dbReference type="Pfam" id="PF07989">
    <property type="entry name" value="Cnn_1N"/>
    <property type="match status" value="1"/>
</dbReference>
<evidence type="ECO:0000256" key="4">
    <source>
        <dbReference type="SAM" id="MobiDB-lite"/>
    </source>
</evidence>
<feature type="compositionally biased region" description="Basic residues" evidence="4">
    <location>
        <begin position="40"/>
        <end position="52"/>
    </location>
</feature>
<name>A0A507CNV2_9FUNG</name>
<feature type="coiled-coil region" evidence="3">
    <location>
        <begin position="418"/>
        <end position="537"/>
    </location>
</feature>
<feature type="region of interest" description="Disordered" evidence="4">
    <location>
        <begin position="255"/>
        <end position="277"/>
    </location>
</feature>
<dbReference type="GO" id="GO:0005737">
    <property type="term" value="C:cytoplasm"/>
    <property type="evidence" value="ECO:0007669"/>
    <property type="project" value="UniProtKB-SubCell"/>
</dbReference>
<keyword evidence="2" id="KW-0963">Cytoplasm</keyword>
<feature type="compositionally biased region" description="Basic and acidic residues" evidence="4">
    <location>
        <begin position="259"/>
        <end position="277"/>
    </location>
</feature>
<dbReference type="GO" id="GO:0005815">
    <property type="term" value="C:microtubule organizing center"/>
    <property type="evidence" value="ECO:0007669"/>
    <property type="project" value="InterPro"/>
</dbReference>
<evidence type="ECO:0000256" key="2">
    <source>
        <dbReference type="ARBA" id="ARBA00022490"/>
    </source>
</evidence>
<accession>A0A507CNV2</accession>
<organism evidence="6 7">
    <name type="scientific">Synchytrium endobioticum</name>
    <dbReference type="NCBI Taxonomy" id="286115"/>
    <lineage>
        <taxon>Eukaryota</taxon>
        <taxon>Fungi</taxon>
        <taxon>Fungi incertae sedis</taxon>
        <taxon>Chytridiomycota</taxon>
        <taxon>Chytridiomycota incertae sedis</taxon>
        <taxon>Chytridiomycetes</taxon>
        <taxon>Synchytriales</taxon>
        <taxon>Synchytriaceae</taxon>
        <taxon>Synchytrium</taxon>
    </lineage>
</organism>
<feature type="coiled-coil region" evidence="3">
    <location>
        <begin position="330"/>
        <end position="364"/>
    </location>
</feature>